<dbReference type="InterPro" id="IPR013783">
    <property type="entry name" value="Ig-like_fold"/>
</dbReference>
<dbReference type="SMART" id="SM00060">
    <property type="entry name" value="FN3"/>
    <property type="match status" value="3"/>
</dbReference>
<dbReference type="InterPro" id="IPR003961">
    <property type="entry name" value="FN3_dom"/>
</dbReference>
<dbReference type="EMBL" id="BAABCT010000011">
    <property type="protein sequence ID" value="GAA4080279.1"/>
    <property type="molecule type" value="Genomic_DNA"/>
</dbReference>
<feature type="domain" description="Fibronectin type-III" evidence="2">
    <location>
        <begin position="460"/>
        <end position="580"/>
    </location>
</feature>
<feature type="signal peptide" evidence="1">
    <location>
        <begin position="1"/>
        <end position="18"/>
    </location>
</feature>
<name>A0ABP7W436_9FLAO</name>
<dbReference type="RefSeq" id="WP_344817295.1">
    <property type="nucleotide sequence ID" value="NZ_BAABCT010000011.1"/>
</dbReference>
<gene>
    <name evidence="3" type="ORF">GCM10022389_28000</name>
</gene>
<keyword evidence="4" id="KW-1185">Reference proteome</keyword>
<dbReference type="SUPFAM" id="SSF49265">
    <property type="entry name" value="Fibronectin type III"/>
    <property type="match status" value="1"/>
</dbReference>
<comment type="caution">
    <text evidence="3">The sequence shown here is derived from an EMBL/GenBank/DDBJ whole genome shotgun (WGS) entry which is preliminary data.</text>
</comment>
<evidence type="ECO:0000256" key="1">
    <source>
        <dbReference type="SAM" id="SignalP"/>
    </source>
</evidence>
<evidence type="ECO:0000259" key="2">
    <source>
        <dbReference type="PROSITE" id="PS50853"/>
    </source>
</evidence>
<reference evidence="4" key="1">
    <citation type="journal article" date="2019" name="Int. J. Syst. Evol. Microbiol.">
        <title>The Global Catalogue of Microorganisms (GCM) 10K type strain sequencing project: providing services to taxonomists for standard genome sequencing and annotation.</title>
        <authorList>
            <consortium name="The Broad Institute Genomics Platform"/>
            <consortium name="The Broad Institute Genome Sequencing Center for Infectious Disease"/>
            <person name="Wu L."/>
            <person name="Ma J."/>
        </authorList>
    </citation>
    <scope>NUCLEOTIDE SEQUENCE [LARGE SCALE GENOMIC DNA]</scope>
    <source>
        <strain evidence="4">JCM 17069</strain>
    </source>
</reference>
<dbReference type="Gene3D" id="2.60.40.10">
    <property type="entry name" value="Immunoglobulins"/>
    <property type="match status" value="1"/>
</dbReference>
<evidence type="ECO:0000313" key="3">
    <source>
        <dbReference type="EMBL" id="GAA4080279.1"/>
    </source>
</evidence>
<accession>A0ABP7W436</accession>
<dbReference type="InterPro" id="IPR036116">
    <property type="entry name" value="FN3_sf"/>
</dbReference>
<protein>
    <recommendedName>
        <fullName evidence="2">Fibronectin type-III domain-containing protein</fullName>
    </recommendedName>
</protein>
<keyword evidence="1" id="KW-0732">Signal</keyword>
<dbReference type="NCBIfam" id="NF033708">
    <property type="entry name" value="T9SS_Cterm_ChiA"/>
    <property type="match status" value="1"/>
</dbReference>
<dbReference type="Pfam" id="PF00041">
    <property type="entry name" value="fn3"/>
    <property type="match status" value="1"/>
</dbReference>
<dbReference type="PROSITE" id="PS50853">
    <property type="entry name" value="FN3"/>
    <property type="match status" value="1"/>
</dbReference>
<sequence length="1668" mass="178151">MKFKILIVALFISCFSFGQSIFDNPLTFASAVQSSPYTAGQTVDPNITVSGIVRGTGIAGSAALNRYSATGWNSAIIDVNDYYEFTLTPNSGYQINLTSFVYTGQASGTGPTATAFRSSIDSYTSDIGTATITGTTISLASSSYQNITSGITFRIYGWGASAAGGTFSINDFTFNGTVTAACTSPSTQASTFTSSAITTTTATIGWTRGNGNNVLVVARAGSAVNTDPVSGTTYTANAAFGSGSQIGTGNFVVYNGPLATVNLTSLASGTTYHFAIYEYNTIVTCYNLVELTGSFPTLTPTPVVSYANNGTQVIAANVSQGTLNHILHTFQINVSASTTNLTGISNLVMGGTYVASDIVNFKIRYSTDNVLDAGDATLSTKTTTLTGNQTFGLTTQTLPIGISYIFITADFSATATIGNTIGTTAVNPIAASNVVLSSGSEFGTTTASGLQTIRPIAPNTPVALTEICTTNTTQSLSWSPPATGTFDGYMLVVREAATPHAVTSLVASSQTFNANYTLAPTYGSTAILSRVLYIGTATTATITGLTQGVNYTFAVYAYKNDGATSIYSTSATTTNQTINLPNVSAAGSSPANASGTITWSTPNALCYNEILVVATTTPGITFTPSGNGSAYLPNTVYAGNNSIVFNNAGNFVTVTGLTNGVTYYFEIFVRNGLEWSSGVEVSLTPNLATVFKPGELVFVGFDGQYLNTGAADQYMVATMVNVLPGTTFSIANSRYEAGAAANVRTDKWGGAGDDPSATPGITNFTYNGATTIAAGSIFVLNTNSATSPIFDYVGVITGTTLVDRTADFTITQPFGVGSTPNITTTNGDGEQIYLLQGSFVSDGTIDTNEANYILTGTLLHGFTIKTGWVPFTSACSGVNGGGSNRQSRLPNALTCFNVESAVANTISGYYRNSAQHGSTSIRNIIREIANITTNWVIGTTRYTIDATSSATNRAGKTFIIGTSETSGQWVGDFDTNWFNCSNWGRLTVPDETVDVVIDNVTSINNSVIDYTATYSDFYADLAVCNNLNINGRRLTIQGNPNNELEVYGNVTIGASGTLDMNDGSNGTPDGQIYLYGNWNNNGTETNFDQGESTIHFKGSIPQVINNVAPRGTELFYNVVLDNDFNTAISNDLIAQGDLTINATRALNIDSNGFVFAYNRLNHNGDLSIANNGQFIQVDETDNNTGVYTGTKFQLTRTAQAKNFDYVYWSAPTENFAVTGVPTNNRYEWNTLFANANGTLGNWATASGTMTKGKGYIARASNGSATPVGLSTIFTGKPHNGQFNFDIYRGNYDGADYDADLTNPNNVWTTRFDDNWNLVGNPYPSAIDAEEFLVQNQTKIEGAVWIWTHGLNPTSNVSPFYNNYQYNYSSSDYIKYNGLGSTDPDTFAGKIASGQGFMVNMLHTTATPNTITFTNNMRSDASMVQYDNTDFFRSVSTNTVGPVEEKHRIWLDIINTTSGQMDRTLLGYSTSSTLDVDHLYDCIFRPTTELSMYSIINSEPFIIQGRPLPFNNFDLVPMGIRIVAAGNHTIAIKKVDGLFEQNQDIYLEDKQLNIIHDLRQAPYNFTSSVGTFNDRFVLRYTTAALSNQDFESIDSSVFVSANDGQINIKSINESLSEVSVYDVLGREIIKKTNIASSDLILNNITATNQALIVKIKLENGEVVTRKVIL</sequence>
<evidence type="ECO:0000313" key="4">
    <source>
        <dbReference type="Proteomes" id="UP001500367"/>
    </source>
</evidence>
<feature type="chain" id="PRO_5046102085" description="Fibronectin type-III domain-containing protein" evidence="1">
    <location>
        <begin position="19"/>
        <end position="1668"/>
    </location>
</feature>
<dbReference type="Proteomes" id="UP001500367">
    <property type="component" value="Unassembled WGS sequence"/>
</dbReference>
<proteinExistence type="predicted"/>
<organism evidence="3 4">
    <name type="scientific">Flavobacterium cheonanense</name>
    <dbReference type="NCBI Taxonomy" id="706183"/>
    <lineage>
        <taxon>Bacteria</taxon>
        <taxon>Pseudomonadati</taxon>
        <taxon>Bacteroidota</taxon>
        <taxon>Flavobacteriia</taxon>
        <taxon>Flavobacteriales</taxon>
        <taxon>Flavobacteriaceae</taxon>
        <taxon>Flavobacterium</taxon>
    </lineage>
</organism>